<dbReference type="Proteomes" id="UP000001194">
    <property type="component" value="Unassembled WGS sequence"/>
</dbReference>
<dbReference type="KEGG" id="lbc:LACBIDRAFT_331899"/>
<evidence type="ECO:0000313" key="3">
    <source>
        <dbReference type="Proteomes" id="UP000001194"/>
    </source>
</evidence>
<dbReference type="HOGENOM" id="CLU_1008550_0_0_1"/>
<organism evidence="3">
    <name type="scientific">Laccaria bicolor (strain S238N-H82 / ATCC MYA-4686)</name>
    <name type="common">Bicoloured deceiver</name>
    <name type="synonym">Laccaria laccata var. bicolor</name>
    <dbReference type="NCBI Taxonomy" id="486041"/>
    <lineage>
        <taxon>Eukaryota</taxon>
        <taxon>Fungi</taxon>
        <taxon>Dikarya</taxon>
        <taxon>Basidiomycota</taxon>
        <taxon>Agaricomycotina</taxon>
        <taxon>Agaricomycetes</taxon>
        <taxon>Agaricomycetidae</taxon>
        <taxon>Agaricales</taxon>
        <taxon>Agaricineae</taxon>
        <taxon>Hydnangiaceae</taxon>
        <taxon>Laccaria</taxon>
    </lineage>
</organism>
<dbReference type="EMBL" id="DS547127">
    <property type="protein sequence ID" value="EDR02972.1"/>
    <property type="molecule type" value="Genomic_DNA"/>
</dbReference>
<name>B0DQZ1_LACBS</name>
<feature type="compositionally biased region" description="Acidic residues" evidence="1">
    <location>
        <begin position="20"/>
        <end position="38"/>
    </location>
</feature>
<dbReference type="RefSeq" id="XP_001886395.1">
    <property type="nucleotide sequence ID" value="XM_001886360.1"/>
</dbReference>
<feature type="region of interest" description="Disordered" evidence="1">
    <location>
        <begin position="14"/>
        <end position="39"/>
    </location>
</feature>
<dbReference type="GeneID" id="6081982"/>
<evidence type="ECO:0000256" key="1">
    <source>
        <dbReference type="SAM" id="MobiDB-lite"/>
    </source>
</evidence>
<accession>B0DQZ1</accession>
<evidence type="ECO:0000313" key="2">
    <source>
        <dbReference type="EMBL" id="EDR02972.1"/>
    </source>
</evidence>
<protein>
    <submittedName>
        <fullName evidence="2">Predicted protein</fullName>
    </submittedName>
</protein>
<dbReference type="InParanoid" id="B0DQZ1"/>
<reference evidence="2 3" key="1">
    <citation type="journal article" date="2008" name="Nature">
        <title>The genome of Laccaria bicolor provides insights into mycorrhizal symbiosis.</title>
        <authorList>
            <person name="Martin F."/>
            <person name="Aerts A."/>
            <person name="Ahren D."/>
            <person name="Brun A."/>
            <person name="Danchin E.G.J."/>
            <person name="Duchaussoy F."/>
            <person name="Gibon J."/>
            <person name="Kohler A."/>
            <person name="Lindquist E."/>
            <person name="Pereda V."/>
            <person name="Salamov A."/>
            <person name="Shapiro H.J."/>
            <person name="Wuyts J."/>
            <person name="Blaudez D."/>
            <person name="Buee M."/>
            <person name="Brokstein P."/>
            <person name="Canbaeck B."/>
            <person name="Cohen D."/>
            <person name="Courty P.E."/>
            <person name="Coutinho P.M."/>
            <person name="Delaruelle C."/>
            <person name="Detter J.C."/>
            <person name="Deveau A."/>
            <person name="DiFazio S."/>
            <person name="Duplessis S."/>
            <person name="Fraissinet-Tachet L."/>
            <person name="Lucic E."/>
            <person name="Frey-Klett P."/>
            <person name="Fourrey C."/>
            <person name="Feussner I."/>
            <person name="Gay G."/>
            <person name="Grimwood J."/>
            <person name="Hoegger P.J."/>
            <person name="Jain P."/>
            <person name="Kilaru S."/>
            <person name="Labbe J."/>
            <person name="Lin Y.C."/>
            <person name="Legue V."/>
            <person name="Le Tacon F."/>
            <person name="Marmeisse R."/>
            <person name="Melayah D."/>
            <person name="Montanini B."/>
            <person name="Muratet M."/>
            <person name="Nehls U."/>
            <person name="Niculita-Hirzel H."/>
            <person name="Oudot-Le Secq M.P."/>
            <person name="Peter M."/>
            <person name="Quesneville H."/>
            <person name="Rajashekar B."/>
            <person name="Reich M."/>
            <person name="Rouhier N."/>
            <person name="Schmutz J."/>
            <person name="Yin T."/>
            <person name="Chalot M."/>
            <person name="Henrissat B."/>
            <person name="Kuees U."/>
            <person name="Lucas S."/>
            <person name="Van de Peer Y."/>
            <person name="Podila G.K."/>
            <person name="Polle A."/>
            <person name="Pukkila P.J."/>
            <person name="Richardson P.M."/>
            <person name="Rouze P."/>
            <person name="Sanders I.R."/>
            <person name="Stajich J.E."/>
            <person name="Tunlid A."/>
            <person name="Tuskan G."/>
            <person name="Grigoriev I.V."/>
        </authorList>
    </citation>
    <scope>NUCLEOTIDE SEQUENCE [LARGE SCALE GENOMIC DNA]</scope>
    <source>
        <strain evidence="3">S238N-H82 / ATCC MYA-4686</strain>
    </source>
</reference>
<dbReference type="AlphaFoldDB" id="B0DQZ1"/>
<keyword evidence="3" id="KW-1185">Reference proteome</keyword>
<gene>
    <name evidence="2" type="ORF">LACBIDRAFT_331899</name>
</gene>
<proteinExistence type="predicted"/>
<sequence>MHLYIILVASPMSLPPFDHENEDPDEDRNEDESEEGSDDSIYVLNSPAIKVSSCKAWTFSQHGLSTTHLPWPRPKRLKEPKHAVKRLGWLPWPFIRTEMWFAKPCVDNLTITLHDDNPACPGVSQPMTSNCYFKHIMDKWVRAGKGLYDFVTKHMTSALKHLGHQEFFKQFGPLQSQAEFEHPDRAVQDEVFAKFLKQLFNGPLPLSLKDLHNKHYKVVARDVFAGSIPNDIITLGAVAIGSIVEENLFSEILYLGKEISAVSSNKSLLSPMPAMD</sequence>